<sequence>MDGTCCQNSEVGEAEEGCAAVDAPPPHVLEVLNVSLPTKQWAKHVFSENPLHVAYSVCLPGKDMSLLHALKMVVFRSIESVIKHEVFMRGVEVALDVPSDPASILQEVDSLSACTGAGLSAEFPLACSNANLKQWNDTLYHIKCKGVSSQSEKCCVSCKYLRRLLLNQRCRAKQTKMTRKNTSPKLRAKTQAVRRLRTKVKSLEQVISQMKEENEAIEEGTLLKKIELLEYLTKEVGFKYLLTSRLSQDPLEKLFGVIRQFSGCNDHPTSAQFLTTVNCLAFYNLVKAPDSGNTAGGTLVSLVGPNEVASEVDNLIDAGKLEDASSVLDASTELTDHIYPQQTSDARLVYYLAGYVARRKVLTTKCQDCFQDQGPIQDQRLEAIEKIFHLLKPAQGHRRLHEFSPFRTGDMATTVPTALILVMGLELFVPLLGHAANPESQQDAVDAFKALAAFPRGVSMSSTDDTGDLECMSAVRTAFSEDPPRNEYVSFIKGRNGEK</sequence>
<accession>A0ACB7T4A7</accession>
<dbReference type="Proteomes" id="UP000821845">
    <property type="component" value="Chromosome 2"/>
</dbReference>
<gene>
    <name evidence="1" type="ORF">HPB50_026344</name>
</gene>
<dbReference type="EMBL" id="CM023482">
    <property type="protein sequence ID" value="KAH6940222.1"/>
    <property type="molecule type" value="Genomic_DNA"/>
</dbReference>
<keyword evidence="2" id="KW-1185">Reference proteome</keyword>
<reference evidence="1" key="1">
    <citation type="submission" date="2020-05" db="EMBL/GenBank/DDBJ databases">
        <title>Large-scale comparative analyses of tick genomes elucidate their genetic diversity and vector capacities.</title>
        <authorList>
            <person name="Jia N."/>
            <person name="Wang J."/>
            <person name="Shi W."/>
            <person name="Du L."/>
            <person name="Sun Y."/>
            <person name="Zhan W."/>
            <person name="Jiang J."/>
            <person name="Wang Q."/>
            <person name="Zhang B."/>
            <person name="Ji P."/>
            <person name="Sakyi L.B."/>
            <person name="Cui X."/>
            <person name="Yuan T."/>
            <person name="Jiang B."/>
            <person name="Yang W."/>
            <person name="Lam T.T.-Y."/>
            <person name="Chang Q."/>
            <person name="Ding S."/>
            <person name="Wang X."/>
            <person name="Zhu J."/>
            <person name="Ruan X."/>
            <person name="Zhao L."/>
            <person name="Wei J."/>
            <person name="Que T."/>
            <person name="Du C."/>
            <person name="Cheng J."/>
            <person name="Dai P."/>
            <person name="Han X."/>
            <person name="Huang E."/>
            <person name="Gao Y."/>
            <person name="Liu J."/>
            <person name="Shao H."/>
            <person name="Ye R."/>
            <person name="Li L."/>
            <person name="Wei W."/>
            <person name="Wang X."/>
            <person name="Wang C."/>
            <person name="Yang T."/>
            <person name="Huo Q."/>
            <person name="Li W."/>
            <person name="Guo W."/>
            <person name="Chen H."/>
            <person name="Zhou L."/>
            <person name="Ni X."/>
            <person name="Tian J."/>
            <person name="Zhou Y."/>
            <person name="Sheng Y."/>
            <person name="Liu T."/>
            <person name="Pan Y."/>
            <person name="Xia L."/>
            <person name="Li J."/>
            <person name="Zhao F."/>
            <person name="Cao W."/>
        </authorList>
    </citation>
    <scope>NUCLEOTIDE SEQUENCE</scope>
    <source>
        <strain evidence="1">Hyas-2018</strain>
    </source>
</reference>
<proteinExistence type="predicted"/>
<name>A0ACB7T4A7_HYAAI</name>
<organism evidence="1 2">
    <name type="scientific">Hyalomma asiaticum</name>
    <name type="common">Tick</name>
    <dbReference type="NCBI Taxonomy" id="266040"/>
    <lineage>
        <taxon>Eukaryota</taxon>
        <taxon>Metazoa</taxon>
        <taxon>Ecdysozoa</taxon>
        <taxon>Arthropoda</taxon>
        <taxon>Chelicerata</taxon>
        <taxon>Arachnida</taxon>
        <taxon>Acari</taxon>
        <taxon>Parasitiformes</taxon>
        <taxon>Ixodida</taxon>
        <taxon>Ixodoidea</taxon>
        <taxon>Ixodidae</taxon>
        <taxon>Hyalomminae</taxon>
        <taxon>Hyalomma</taxon>
    </lineage>
</organism>
<evidence type="ECO:0000313" key="1">
    <source>
        <dbReference type="EMBL" id="KAH6940222.1"/>
    </source>
</evidence>
<protein>
    <submittedName>
        <fullName evidence="1">Uncharacterized protein</fullName>
    </submittedName>
</protein>
<comment type="caution">
    <text evidence="1">The sequence shown here is derived from an EMBL/GenBank/DDBJ whole genome shotgun (WGS) entry which is preliminary data.</text>
</comment>
<evidence type="ECO:0000313" key="2">
    <source>
        <dbReference type="Proteomes" id="UP000821845"/>
    </source>
</evidence>